<dbReference type="AlphaFoldDB" id="A0A7J8B185"/>
<dbReference type="EMBL" id="JACAGB010000001">
    <property type="protein sequence ID" value="KAF6392468.1"/>
    <property type="molecule type" value="Genomic_DNA"/>
</dbReference>
<gene>
    <name evidence="2" type="ORF">mPipKuh1_007682</name>
</gene>
<evidence type="ECO:0000313" key="2">
    <source>
        <dbReference type="EMBL" id="KAF6392468.1"/>
    </source>
</evidence>
<name>A0A7J8B185_PIPKU</name>
<sequence>MIELRSRFTLRGLLTSDKASNAQNGRQAGGHQGHHFPIPSQLHNPGLLPGDGVPSMRLGSWESQDSRETFEPLKHSTLYRFHSPLTPTPPSLPSLTPHPPASCTAKCTCLPHPGAGHSEHISSFLFFWIRTSFLFIAE</sequence>
<proteinExistence type="predicted"/>
<dbReference type="Proteomes" id="UP000558488">
    <property type="component" value="Unassembled WGS sequence"/>
</dbReference>
<reference evidence="2 3" key="1">
    <citation type="journal article" date="2020" name="Nature">
        <title>Six reference-quality genomes reveal evolution of bat adaptations.</title>
        <authorList>
            <person name="Jebb D."/>
            <person name="Huang Z."/>
            <person name="Pippel M."/>
            <person name="Hughes G.M."/>
            <person name="Lavrichenko K."/>
            <person name="Devanna P."/>
            <person name="Winkler S."/>
            <person name="Jermiin L.S."/>
            <person name="Skirmuntt E.C."/>
            <person name="Katzourakis A."/>
            <person name="Burkitt-Gray L."/>
            <person name="Ray D.A."/>
            <person name="Sullivan K.A.M."/>
            <person name="Roscito J.G."/>
            <person name="Kirilenko B.M."/>
            <person name="Davalos L.M."/>
            <person name="Corthals A.P."/>
            <person name="Power M.L."/>
            <person name="Jones G."/>
            <person name="Ransome R.D."/>
            <person name="Dechmann D.K.N."/>
            <person name="Locatelli A.G."/>
            <person name="Puechmaille S.J."/>
            <person name="Fedrigo O."/>
            <person name="Jarvis E.D."/>
            <person name="Hiller M."/>
            <person name="Vernes S.C."/>
            <person name="Myers E.W."/>
            <person name="Teeling E.C."/>
        </authorList>
    </citation>
    <scope>NUCLEOTIDE SEQUENCE [LARGE SCALE GENOMIC DNA]</scope>
    <source>
        <strain evidence="2">MPipKuh1</strain>
        <tissue evidence="2">Flight muscle</tissue>
    </source>
</reference>
<evidence type="ECO:0000313" key="3">
    <source>
        <dbReference type="Proteomes" id="UP000558488"/>
    </source>
</evidence>
<comment type="caution">
    <text evidence="2">The sequence shown here is derived from an EMBL/GenBank/DDBJ whole genome shotgun (WGS) entry which is preliminary data.</text>
</comment>
<feature type="compositionally biased region" description="Polar residues" evidence="1">
    <location>
        <begin position="17"/>
        <end position="26"/>
    </location>
</feature>
<protein>
    <submittedName>
        <fullName evidence="2">Uncharacterized protein</fullName>
    </submittedName>
</protein>
<accession>A0A7J8B185</accession>
<keyword evidence="3" id="KW-1185">Reference proteome</keyword>
<organism evidence="2 3">
    <name type="scientific">Pipistrellus kuhlii</name>
    <name type="common">Kuhl's pipistrelle</name>
    <dbReference type="NCBI Taxonomy" id="59472"/>
    <lineage>
        <taxon>Eukaryota</taxon>
        <taxon>Metazoa</taxon>
        <taxon>Chordata</taxon>
        <taxon>Craniata</taxon>
        <taxon>Vertebrata</taxon>
        <taxon>Euteleostomi</taxon>
        <taxon>Mammalia</taxon>
        <taxon>Eutheria</taxon>
        <taxon>Laurasiatheria</taxon>
        <taxon>Chiroptera</taxon>
        <taxon>Yangochiroptera</taxon>
        <taxon>Vespertilionidae</taxon>
        <taxon>Pipistrellus</taxon>
    </lineage>
</organism>
<feature type="region of interest" description="Disordered" evidence="1">
    <location>
        <begin position="15"/>
        <end position="69"/>
    </location>
</feature>
<evidence type="ECO:0000256" key="1">
    <source>
        <dbReference type="SAM" id="MobiDB-lite"/>
    </source>
</evidence>